<dbReference type="InterPro" id="IPR007197">
    <property type="entry name" value="rSAM"/>
</dbReference>
<dbReference type="KEGG" id="zpl:ZBT109_0014"/>
<dbReference type="Gene3D" id="3.20.20.70">
    <property type="entry name" value="Aldolase class I"/>
    <property type="match status" value="1"/>
</dbReference>
<accession>A0A348HB12</accession>
<evidence type="ECO:0000256" key="8">
    <source>
        <dbReference type="ARBA" id="ARBA00023014"/>
    </source>
</evidence>
<comment type="similarity">
    <text evidence="2">Belongs to the anaerobic coproporphyrinogen-III oxidase family. HemW subfamily.</text>
</comment>
<evidence type="ECO:0000256" key="4">
    <source>
        <dbReference type="ARBA" id="ARBA00022617"/>
    </source>
</evidence>
<evidence type="ECO:0000256" key="10">
    <source>
        <dbReference type="RuleBase" id="RU364116"/>
    </source>
</evidence>
<dbReference type="InterPro" id="IPR010723">
    <property type="entry name" value="HemN_C"/>
</dbReference>
<evidence type="ECO:0000256" key="2">
    <source>
        <dbReference type="ARBA" id="ARBA00006100"/>
    </source>
</evidence>
<dbReference type="GO" id="GO:0005737">
    <property type="term" value="C:cytoplasm"/>
    <property type="evidence" value="ECO:0007669"/>
    <property type="project" value="UniProtKB-SubCell"/>
</dbReference>
<keyword evidence="6 10" id="KW-0479">Metal-binding</keyword>
<dbReference type="GO" id="GO:0004109">
    <property type="term" value="F:coproporphyrinogen oxidase activity"/>
    <property type="evidence" value="ECO:0007669"/>
    <property type="project" value="InterPro"/>
</dbReference>
<comment type="function">
    <text evidence="10">Probably acts as a heme chaperone, transferring heme to an unknown acceptor. Binds one molecule of heme per monomer, possibly covalently. Binds 1 [4Fe-4S] cluster. The cluster is coordinated with 3 cysteines and an exchangeable S-adenosyl-L-methionine.</text>
</comment>
<evidence type="ECO:0000256" key="5">
    <source>
        <dbReference type="ARBA" id="ARBA00022691"/>
    </source>
</evidence>
<keyword evidence="9 10" id="KW-0143">Chaperone</keyword>
<evidence type="ECO:0000256" key="1">
    <source>
        <dbReference type="ARBA" id="ARBA00001966"/>
    </source>
</evidence>
<keyword evidence="4 10" id="KW-0349">Heme</keyword>
<comment type="subcellular location">
    <subcellularLocation>
        <location evidence="10">Cytoplasm</location>
    </subcellularLocation>
</comment>
<comment type="cofactor">
    <cofactor evidence="1">
        <name>[4Fe-4S] cluster</name>
        <dbReference type="ChEBI" id="CHEBI:49883"/>
    </cofactor>
</comment>
<dbReference type="SFLD" id="SFLDF00562">
    <property type="entry name" value="HemN-like__clustered_with_heat"/>
    <property type="match status" value="1"/>
</dbReference>
<name>A0A348HB12_9GAMM</name>
<dbReference type="PROSITE" id="PS51918">
    <property type="entry name" value="RADICAL_SAM"/>
    <property type="match status" value="1"/>
</dbReference>
<dbReference type="GO" id="GO:0006779">
    <property type="term" value="P:porphyrin-containing compound biosynthetic process"/>
    <property type="evidence" value="ECO:0007669"/>
    <property type="project" value="InterPro"/>
</dbReference>
<keyword evidence="7 10" id="KW-0408">Iron</keyword>
<keyword evidence="8 10" id="KW-0411">Iron-sulfur</keyword>
<keyword evidence="13" id="KW-1185">Reference proteome</keyword>
<dbReference type="OrthoDB" id="9808022at2"/>
<dbReference type="SFLD" id="SFLDG01065">
    <property type="entry name" value="anaerobic_coproporphyrinogen-I"/>
    <property type="match status" value="1"/>
</dbReference>
<dbReference type="InterPro" id="IPR013785">
    <property type="entry name" value="Aldolase_TIM"/>
</dbReference>
<proteinExistence type="inferred from homology"/>
<reference evidence="12 13" key="1">
    <citation type="submission" date="2018-09" db="EMBL/GenBank/DDBJ databases">
        <title>Zymobacter palmae IAM14233 (=T109) whole genome analysis.</title>
        <authorList>
            <person name="Yanase H."/>
        </authorList>
    </citation>
    <scope>NUCLEOTIDE SEQUENCE [LARGE SCALE GENOMIC DNA]</scope>
    <source>
        <strain evidence="12 13">IAM14233</strain>
    </source>
</reference>
<dbReference type="InterPro" id="IPR004559">
    <property type="entry name" value="HemW-like"/>
</dbReference>
<dbReference type="PANTHER" id="PTHR13932:SF5">
    <property type="entry name" value="RADICAL S-ADENOSYL METHIONINE DOMAIN-CONTAINING PROTEIN 1, MITOCHONDRIAL"/>
    <property type="match status" value="1"/>
</dbReference>
<dbReference type="Pfam" id="PF06969">
    <property type="entry name" value="HemN_C"/>
    <property type="match status" value="1"/>
</dbReference>
<sequence length="399" mass="44834">MTVETGLPPLSLYVHVPWCVRKCPYCDFNSHGIGRNAALPEEDYLAALLDDLAQECALITPRPLHSIFIGGGTPSLMSPAFYERLLQGIDARIGMADNIEITMEANPGTFEQARFAGFRAAGVNRLSLGIQSFDDHALQALGRIHSGDDAYTAADRARAAGFDNINLDLMHGLPGQTVEAALEDIDRALSIQPTHLSWYQLTLEPNTEFFSKPPALPEEEILCDIQDEGHRYLSEHGFERYEISAYSRRDTTRDYRSRHNLNYWQFGDYLGIGAGAHGKLSTRSSAGELTLVRRWKTRQPEAYLRRRHDPRGYLAGQREVARDERGLEFLMNALRLVDGVDRDWWTSRTGLAMAELDAQTREARARGLLDEHSTRLKASEQGLLFLNDLLALCDLDDKD</sequence>
<evidence type="ECO:0000256" key="6">
    <source>
        <dbReference type="ARBA" id="ARBA00022723"/>
    </source>
</evidence>
<dbReference type="CDD" id="cd01335">
    <property type="entry name" value="Radical_SAM"/>
    <property type="match status" value="1"/>
</dbReference>
<dbReference type="SUPFAM" id="SSF102114">
    <property type="entry name" value="Radical SAM enzymes"/>
    <property type="match status" value="1"/>
</dbReference>
<dbReference type="PANTHER" id="PTHR13932">
    <property type="entry name" value="COPROPORPHYRINIGEN III OXIDASE"/>
    <property type="match status" value="1"/>
</dbReference>
<dbReference type="AlphaFoldDB" id="A0A348HB12"/>
<evidence type="ECO:0000259" key="11">
    <source>
        <dbReference type="PROSITE" id="PS51918"/>
    </source>
</evidence>
<evidence type="ECO:0000256" key="7">
    <source>
        <dbReference type="ARBA" id="ARBA00023004"/>
    </source>
</evidence>
<dbReference type="InterPro" id="IPR006638">
    <property type="entry name" value="Elp3/MiaA/NifB-like_rSAM"/>
</dbReference>
<dbReference type="Pfam" id="PF04055">
    <property type="entry name" value="Radical_SAM"/>
    <property type="match status" value="1"/>
</dbReference>
<dbReference type="STRING" id="1123510.GCA_000620025_00106"/>
<dbReference type="SFLD" id="SFLDS00029">
    <property type="entry name" value="Radical_SAM"/>
    <property type="match status" value="1"/>
</dbReference>
<dbReference type="SFLD" id="SFLDG01082">
    <property type="entry name" value="B12-binding_domain_containing"/>
    <property type="match status" value="1"/>
</dbReference>
<feature type="domain" description="Radical SAM core" evidence="11">
    <location>
        <begin position="4"/>
        <end position="239"/>
    </location>
</feature>
<dbReference type="SMART" id="SM00729">
    <property type="entry name" value="Elp3"/>
    <property type="match status" value="1"/>
</dbReference>
<protein>
    <recommendedName>
        <fullName evidence="3 10">Heme chaperone HemW</fullName>
    </recommendedName>
</protein>
<evidence type="ECO:0000313" key="13">
    <source>
        <dbReference type="Proteomes" id="UP000267342"/>
    </source>
</evidence>
<keyword evidence="5 10" id="KW-0949">S-adenosyl-L-methionine</keyword>
<dbReference type="InterPro" id="IPR058240">
    <property type="entry name" value="rSAM_sf"/>
</dbReference>
<dbReference type="EMBL" id="AP018933">
    <property type="protein sequence ID" value="BBG28814.1"/>
    <property type="molecule type" value="Genomic_DNA"/>
</dbReference>
<dbReference type="GO" id="GO:0046872">
    <property type="term" value="F:metal ion binding"/>
    <property type="evidence" value="ECO:0007669"/>
    <property type="project" value="UniProtKB-UniRule"/>
</dbReference>
<dbReference type="GO" id="GO:0051539">
    <property type="term" value="F:4 iron, 4 sulfur cluster binding"/>
    <property type="evidence" value="ECO:0007669"/>
    <property type="project" value="UniProtKB-UniRule"/>
</dbReference>
<dbReference type="SFLD" id="SFLDF00288">
    <property type="entry name" value="HemN-like__clustered_with_nucl"/>
    <property type="match status" value="1"/>
</dbReference>
<evidence type="ECO:0000313" key="12">
    <source>
        <dbReference type="EMBL" id="BBG28814.1"/>
    </source>
</evidence>
<dbReference type="RefSeq" id="WP_038277526.1">
    <property type="nucleotide sequence ID" value="NZ_AP018933.1"/>
</dbReference>
<gene>
    <name evidence="12" type="ORF">ZBT109_0014</name>
</gene>
<evidence type="ECO:0000256" key="3">
    <source>
        <dbReference type="ARBA" id="ARBA00017228"/>
    </source>
</evidence>
<keyword evidence="10" id="KW-0963">Cytoplasm</keyword>
<keyword evidence="10" id="KW-0004">4Fe-4S</keyword>
<dbReference type="Proteomes" id="UP000267342">
    <property type="component" value="Chromosome"/>
</dbReference>
<dbReference type="InterPro" id="IPR034505">
    <property type="entry name" value="Coproporphyrinogen-III_oxidase"/>
</dbReference>
<organism evidence="12 13">
    <name type="scientific">Zymobacter palmae</name>
    <dbReference type="NCBI Taxonomy" id="33074"/>
    <lineage>
        <taxon>Bacteria</taxon>
        <taxon>Pseudomonadati</taxon>
        <taxon>Pseudomonadota</taxon>
        <taxon>Gammaproteobacteria</taxon>
        <taxon>Oceanospirillales</taxon>
        <taxon>Halomonadaceae</taxon>
        <taxon>Zymobacter group</taxon>
        <taxon>Zymobacter</taxon>
    </lineage>
</organism>
<evidence type="ECO:0000256" key="9">
    <source>
        <dbReference type="ARBA" id="ARBA00023186"/>
    </source>
</evidence>
<dbReference type="NCBIfam" id="TIGR00539">
    <property type="entry name" value="hemN_rel"/>
    <property type="match status" value="1"/>
</dbReference>